<feature type="region of interest" description="Disordered" evidence="1">
    <location>
        <begin position="608"/>
        <end position="708"/>
    </location>
</feature>
<proteinExistence type="predicted"/>
<feature type="compositionally biased region" description="Basic and acidic residues" evidence="1">
    <location>
        <begin position="541"/>
        <end position="564"/>
    </location>
</feature>
<reference evidence="2 3" key="1">
    <citation type="submission" date="2018-02" db="EMBL/GenBank/DDBJ databases">
        <title>Genome sequence of the basidiomycete white-rot fungus Phlebia centrifuga.</title>
        <authorList>
            <person name="Granchi Z."/>
            <person name="Peng M."/>
            <person name="de Vries R.P."/>
            <person name="Hilden K."/>
            <person name="Makela M.R."/>
            <person name="Grigoriev I."/>
            <person name="Riley R."/>
        </authorList>
    </citation>
    <scope>NUCLEOTIDE SEQUENCE [LARGE SCALE GENOMIC DNA]</scope>
    <source>
        <strain evidence="2 3">FBCC195</strain>
    </source>
</reference>
<feature type="compositionally biased region" description="Pro residues" evidence="1">
    <location>
        <begin position="164"/>
        <end position="178"/>
    </location>
</feature>
<feature type="compositionally biased region" description="Polar residues" evidence="1">
    <location>
        <begin position="444"/>
        <end position="465"/>
    </location>
</feature>
<feature type="compositionally biased region" description="Polar residues" evidence="1">
    <location>
        <begin position="331"/>
        <end position="340"/>
    </location>
</feature>
<accession>A0A2R6NIZ2</accession>
<comment type="caution">
    <text evidence="2">The sequence shown here is derived from an EMBL/GenBank/DDBJ whole genome shotgun (WGS) entry which is preliminary data.</text>
</comment>
<organism evidence="2 3">
    <name type="scientific">Hermanssonia centrifuga</name>
    <dbReference type="NCBI Taxonomy" id="98765"/>
    <lineage>
        <taxon>Eukaryota</taxon>
        <taxon>Fungi</taxon>
        <taxon>Dikarya</taxon>
        <taxon>Basidiomycota</taxon>
        <taxon>Agaricomycotina</taxon>
        <taxon>Agaricomycetes</taxon>
        <taxon>Polyporales</taxon>
        <taxon>Meruliaceae</taxon>
        <taxon>Hermanssonia</taxon>
    </lineage>
</organism>
<feature type="region of interest" description="Disordered" evidence="1">
    <location>
        <begin position="304"/>
        <end position="487"/>
    </location>
</feature>
<feature type="compositionally biased region" description="Low complexity" evidence="1">
    <location>
        <begin position="671"/>
        <end position="680"/>
    </location>
</feature>
<feature type="region of interest" description="Disordered" evidence="1">
    <location>
        <begin position="119"/>
        <end position="145"/>
    </location>
</feature>
<evidence type="ECO:0000256" key="1">
    <source>
        <dbReference type="SAM" id="MobiDB-lite"/>
    </source>
</evidence>
<feature type="compositionally biased region" description="Low complexity" evidence="1">
    <location>
        <begin position="341"/>
        <end position="355"/>
    </location>
</feature>
<name>A0A2R6NIZ2_9APHY</name>
<feature type="compositionally biased region" description="Pro residues" evidence="1">
    <location>
        <begin position="217"/>
        <end position="235"/>
    </location>
</feature>
<dbReference type="Proteomes" id="UP000186601">
    <property type="component" value="Unassembled WGS sequence"/>
</dbReference>
<evidence type="ECO:0000313" key="3">
    <source>
        <dbReference type="Proteomes" id="UP000186601"/>
    </source>
</evidence>
<gene>
    <name evidence="2" type="ORF">PHLCEN_2v11818</name>
</gene>
<dbReference type="STRING" id="98765.A0A2R6NIZ2"/>
<dbReference type="OrthoDB" id="2553626at2759"/>
<feature type="compositionally biased region" description="Basic and acidic residues" evidence="1">
    <location>
        <begin position="136"/>
        <end position="145"/>
    </location>
</feature>
<feature type="region of interest" description="Disordered" evidence="1">
    <location>
        <begin position="539"/>
        <end position="564"/>
    </location>
</feature>
<feature type="region of interest" description="Disordered" evidence="1">
    <location>
        <begin position="162"/>
        <end position="247"/>
    </location>
</feature>
<dbReference type="EMBL" id="MLYV02001196">
    <property type="protein sequence ID" value="PSR72324.1"/>
    <property type="molecule type" value="Genomic_DNA"/>
</dbReference>
<feature type="compositionally biased region" description="Low complexity" evidence="1">
    <location>
        <begin position="305"/>
        <end position="314"/>
    </location>
</feature>
<feature type="compositionally biased region" description="Polar residues" evidence="1">
    <location>
        <begin position="182"/>
        <end position="191"/>
    </location>
</feature>
<dbReference type="AlphaFoldDB" id="A0A2R6NIZ2"/>
<protein>
    <submittedName>
        <fullName evidence="2">Uncharacterized protein</fullName>
    </submittedName>
</protein>
<keyword evidence="3" id="KW-1185">Reference proteome</keyword>
<evidence type="ECO:0000313" key="2">
    <source>
        <dbReference type="EMBL" id="PSR72324.1"/>
    </source>
</evidence>
<feature type="compositionally biased region" description="Low complexity" evidence="1">
    <location>
        <begin position="626"/>
        <end position="635"/>
    </location>
</feature>
<feature type="compositionally biased region" description="Basic and acidic residues" evidence="1">
    <location>
        <begin position="681"/>
        <end position="698"/>
    </location>
</feature>
<sequence length="708" mass="75621">MRPLTLHASALTDSEYTLYTTSLSDLAGEDDEARAHSHNDSYYASLKISVRETRAWIRGRYTDLLPANVDGVLKLFCPNLGVTDTLSGGQFFAALRLITHLKHGKPLDGSLVFVQAHPDDAIPKTTNPPTDSTTNDSRRSSREVADVDVLPLDALSLRLQSLPRPSPVQLPPSLPPKPAVTTPGTSSTNPFLNRAKSHDPTPALQPPPLRTRQTQPNIPPLPPRKPVVPPLPPPRHSSLVSPSTSAFPASATSPAFAFWQNHPSLTPGGTSNSNVLIQQSLQAGRIAQSLKKAEEKLEKERVLEVLKSSSGSTSKRTRSESPSKEMGQAPMNLTSATKPRSTSSSAGSASSNSTGLPRGHPSAMTMSRGPALPPRRRYSPPPSSAGSMKSFEQIANASIPLSARHRSAVSFTREPSKEDSPQRSDSLPPPPPTHPDRKPLPAAPSSSAIDTATGSDHEASPTSRVFRSKSMHYPNPPLPPPRRRRPESVQYGVVTDRASSPTFTERTVKSATTALSSPAAIPNRGNGATMSRHLSLSMHPSRRDTLGSGRLGDKDGGAGTLKDESPIANIRNTLLGLQPKLDAARYKAEAGLSRRGYVNYGNSSLWREEGEERLVSAEPEADGVGEDSTGGMSMDGSDEGGLGQDTGGAGGSDESSERPNGSSWDERGRGRSASASGNGSEARKGRMKPWEVERDEMKWPVGEGWKPL</sequence>
<feature type="compositionally biased region" description="Low complexity" evidence="1">
    <location>
        <begin position="236"/>
        <end position="247"/>
    </location>
</feature>
<feature type="compositionally biased region" description="Low complexity" evidence="1">
    <location>
        <begin position="125"/>
        <end position="135"/>
    </location>
</feature>
<feature type="compositionally biased region" description="Gly residues" evidence="1">
    <location>
        <begin position="639"/>
        <end position="651"/>
    </location>
</feature>